<dbReference type="EMBL" id="QEKH01000013">
    <property type="protein sequence ID" value="PVY41556.1"/>
    <property type="molecule type" value="Genomic_DNA"/>
</dbReference>
<evidence type="ECO:0000313" key="1">
    <source>
        <dbReference type="EMBL" id="PVY41556.1"/>
    </source>
</evidence>
<dbReference type="PANTHER" id="PTHR30093:SF2">
    <property type="entry name" value="TYPE II SECRETION SYSTEM PROTEIN H"/>
    <property type="match status" value="1"/>
</dbReference>
<protein>
    <submittedName>
        <fullName evidence="1">Prepilin-type N-terminal cleavage/methylation domain-containing protein/prepilin-type processing-associated H-X9-DG protein</fullName>
    </submittedName>
</protein>
<dbReference type="NCBIfam" id="TIGR02532">
    <property type="entry name" value="IV_pilin_GFxxxE"/>
    <property type="match status" value="1"/>
</dbReference>
<dbReference type="InterPro" id="IPR045584">
    <property type="entry name" value="Pilin-like"/>
</dbReference>
<dbReference type="SUPFAM" id="SSF54523">
    <property type="entry name" value="Pili subunits"/>
    <property type="match status" value="1"/>
</dbReference>
<evidence type="ECO:0000313" key="2">
    <source>
        <dbReference type="Proteomes" id="UP000245959"/>
    </source>
</evidence>
<dbReference type="PANTHER" id="PTHR30093">
    <property type="entry name" value="GENERAL SECRETION PATHWAY PROTEIN G"/>
    <property type="match status" value="1"/>
</dbReference>
<dbReference type="OrthoDB" id="248454at2"/>
<dbReference type="Pfam" id="PF07963">
    <property type="entry name" value="N_methyl"/>
    <property type="match status" value="1"/>
</dbReference>
<dbReference type="Proteomes" id="UP000245959">
    <property type="component" value="Unassembled WGS sequence"/>
</dbReference>
<reference evidence="1 2" key="1">
    <citation type="submission" date="2018-04" db="EMBL/GenBank/DDBJ databases">
        <title>Genomic Encyclopedia of Type Strains, Phase IV (KMG-IV): sequencing the most valuable type-strain genomes for metagenomic binning, comparative biology and taxonomic classification.</title>
        <authorList>
            <person name="Goeker M."/>
        </authorList>
    </citation>
    <scope>NUCLEOTIDE SEQUENCE [LARGE SCALE GENOMIC DNA]</scope>
    <source>
        <strain evidence="1 2">DSM 14823</strain>
    </source>
</reference>
<proteinExistence type="predicted"/>
<dbReference type="Gene3D" id="3.30.700.10">
    <property type="entry name" value="Glycoprotein, Type 4 Pilin"/>
    <property type="match status" value="1"/>
</dbReference>
<comment type="caution">
    <text evidence="1">The sequence shown here is derived from an EMBL/GenBank/DDBJ whole genome shotgun (WGS) entry which is preliminary data.</text>
</comment>
<dbReference type="AlphaFoldDB" id="A0A2U1AYP5"/>
<keyword evidence="2" id="KW-1185">Reference proteome</keyword>
<name>A0A2U1AYP5_9BACT</name>
<dbReference type="InterPro" id="IPR012902">
    <property type="entry name" value="N_methyl_site"/>
</dbReference>
<sequence length="267" mass="30174">MKPKYFTMTEFLAVIMNNALPLSRRKHRFTLIELLIVIAIIAILAALLLPALTRAREKGRAAQCLSNHRQCSIALNTYANDYDGMVMFVDMSMTETPVWTALWIKNNYLPFSVIACPGEERENHNQSSYSSYMNTADGVMQWYWTSAFFTPLRGRKEGADWRFFLALKKSRQPGKGMFTFDGIGYSASKGKFVQNLQANLGVSGTTATKAHFRHANRVQASFWDGHAAAVNPTDWKTNIFQGFLQTGNVETVRAFNDGYQEIDLVVK</sequence>
<gene>
    <name evidence="1" type="ORF">C8D82_11328</name>
</gene>
<organism evidence="1 2">
    <name type="scientific">Victivallis vadensis</name>
    <dbReference type="NCBI Taxonomy" id="172901"/>
    <lineage>
        <taxon>Bacteria</taxon>
        <taxon>Pseudomonadati</taxon>
        <taxon>Lentisphaerota</taxon>
        <taxon>Lentisphaeria</taxon>
        <taxon>Victivallales</taxon>
        <taxon>Victivallaceae</taxon>
        <taxon>Victivallis</taxon>
    </lineage>
</organism>
<accession>A0A2U1AYP5</accession>